<accession>A0ABD1SSZ3</accession>
<protein>
    <submittedName>
        <fullName evidence="2">E3 ubiquitin-protein ligase</fullName>
    </submittedName>
</protein>
<proteinExistence type="predicted"/>
<evidence type="ECO:0000313" key="3">
    <source>
        <dbReference type="Proteomes" id="UP001604336"/>
    </source>
</evidence>
<keyword evidence="3" id="KW-1185">Reference proteome</keyword>
<name>A0ABD1SSZ3_9LAMI</name>
<comment type="caution">
    <text evidence="2">The sequence shown here is derived from an EMBL/GenBank/DDBJ whole genome shotgun (WGS) entry which is preliminary data.</text>
</comment>
<dbReference type="Proteomes" id="UP001604336">
    <property type="component" value="Unassembled WGS sequence"/>
</dbReference>
<dbReference type="EMBL" id="JBFOLK010000006">
    <property type="protein sequence ID" value="KAL2503458.1"/>
    <property type="molecule type" value="Genomic_DNA"/>
</dbReference>
<sequence length="147" mass="16016">MLRQKAFHFEKSYKGRVSKGAFKAKVATWGNMVLEKTLKSQSDSSSVVMKSHHPSINSVLSLTTSILPDKDTSILPDKDTSILPIKDTSILSIKNTRIVPIKDIDLALPALDSKSFSPSAPESKLSSNTKVDIYGPSSATDYHEAIP</sequence>
<evidence type="ECO:0000313" key="2">
    <source>
        <dbReference type="EMBL" id="KAL2503458.1"/>
    </source>
</evidence>
<organism evidence="2 3">
    <name type="scientific">Abeliophyllum distichum</name>
    <dbReference type="NCBI Taxonomy" id="126358"/>
    <lineage>
        <taxon>Eukaryota</taxon>
        <taxon>Viridiplantae</taxon>
        <taxon>Streptophyta</taxon>
        <taxon>Embryophyta</taxon>
        <taxon>Tracheophyta</taxon>
        <taxon>Spermatophyta</taxon>
        <taxon>Magnoliopsida</taxon>
        <taxon>eudicotyledons</taxon>
        <taxon>Gunneridae</taxon>
        <taxon>Pentapetalae</taxon>
        <taxon>asterids</taxon>
        <taxon>lamiids</taxon>
        <taxon>Lamiales</taxon>
        <taxon>Oleaceae</taxon>
        <taxon>Forsythieae</taxon>
        <taxon>Abeliophyllum</taxon>
    </lineage>
</organism>
<reference evidence="3" key="1">
    <citation type="submission" date="2024-07" db="EMBL/GenBank/DDBJ databases">
        <title>Two chromosome-level genome assemblies of Korean endemic species Abeliophyllum distichum and Forsythia ovata (Oleaceae).</title>
        <authorList>
            <person name="Jang H."/>
        </authorList>
    </citation>
    <scope>NUCLEOTIDE SEQUENCE [LARGE SCALE GENOMIC DNA]</scope>
</reference>
<dbReference type="AlphaFoldDB" id="A0ABD1SSZ3"/>
<feature type="region of interest" description="Disordered" evidence="1">
    <location>
        <begin position="116"/>
        <end position="147"/>
    </location>
</feature>
<feature type="compositionally biased region" description="Polar residues" evidence="1">
    <location>
        <begin position="116"/>
        <end position="130"/>
    </location>
</feature>
<gene>
    <name evidence="2" type="ORF">Adt_19079</name>
</gene>
<evidence type="ECO:0000256" key="1">
    <source>
        <dbReference type="SAM" id="MobiDB-lite"/>
    </source>
</evidence>